<reference evidence="2" key="1">
    <citation type="submission" date="2022-09" db="EMBL/GenBank/DDBJ databases">
        <title>Taxonomy of Curtobacterium flaccumfaciens.</title>
        <authorList>
            <person name="Osdaghi E."/>
            <person name="Taghavi S.M."/>
            <person name="Hamidizade M."/>
            <person name="Abachi H."/>
            <person name="Fazliarab A."/>
            <person name="Baeyen S."/>
            <person name="Portier P."/>
            <person name="Van Vaerenbergh J."/>
            <person name="Jacques M.-A."/>
        </authorList>
    </citation>
    <scope>NUCLEOTIDE SEQUENCE</scope>
    <source>
        <strain evidence="2">AGQB46</strain>
    </source>
</reference>
<protein>
    <submittedName>
        <fullName evidence="2">Uncharacterized protein</fullName>
    </submittedName>
</protein>
<proteinExistence type="predicted"/>
<feature type="region of interest" description="Disordered" evidence="1">
    <location>
        <begin position="183"/>
        <end position="215"/>
    </location>
</feature>
<gene>
    <name evidence="2" type="ORF">OE229_02805</name>
</gene>
<organism evidence="2 3">
    <name type="scientific">Curtobacterium poinsettiae</name>
    <dbReference type="NCBI Taxonomy" id="159612"/>
    <lineage>
        <taxon>Bacteria</taxon>
        <taxon>Bacillati</taxon>
        <taxon>Actinomycetota</taxon>
        <taxon>Actinomycetes</taxon>
        <taxon>Micrococcales</taxon>
        <taxon>Microbacteriaceae</taxon>
        <taxon>Curtobacterium</taxon>
    </lineage>
</organism>
<dbReference type="Proteomes" id="UP001062223">
    <property type="component" value="Chromosome"/>
</dbReference>
<name>A0A9Q9P8Z9_9MICO</name>
<sequence length="215" mass="23898">MQETREPPSEDDDPEVRRRRQLDAIRGISRIPLARLREEPRLQPDALYTEVADGQALIPGLRMGVGALLVERWEPRFAATGWTLHGADLTLDKGRPFGSMFYRNDADDRVLRIGVKWHPPVQQLEFPALHPSKPEFTSDCTDEEIAAVVLDARSRIGTLVAVNAEIGSFVATEESENAILDASGLGLERLSDDDPRLAGRDERPPSRPSRGSPDE</sequence>
<evidence type="ECO:0000256" key="1">
    <source>
        <dbReference type="SAM" id="MobiDB-lite"/>
    </source>
</evidence>
<dbReference type="AlphaFoldDB" id="A0A9Q9P8Z9"/>
<feature type="compositionally biased region" description="Basic and acidic residues" evidence="1">
    <location>
        <begin position="189"/>
        <end position="205"/>
    </location>
</feature>
<dbReference type="EMBL" id="CP106879">
    <property type="protein sequence ID" value="UYC81410.1"/>
    <property type="molecule type" value="Genomic_DNA"/>
</dbReference>
<accession>A0A9Q9P8Z9</accession>
<evidence type="ECO:0000313" key="3">
    <source>
        <dbReference type="Proteomes" id="UP001062223"/>
    </source>
</evidence>
<evidence type="ECO:0000313" key="2">
    <source>
        <dbReference type="EMBL" id="UYC81410.1"/>
    </source>
</evidence>
<dbReference type="RefSeq" id="WP_262139633.1">
    <property type="nucleotide sequence ID" value="NZ_CP106879.1"/>
</dbReference>
<dbReference type="KEGG" id="cpoi:OE229_02805"/>